<evidence type="ECO:0000313" key="2">
    <source>
        <dbReference type="Proteomes" id="UP000054538"/>
    </source>
</evidence>
<dbReference type="EMBL" id="KN831580">
    <property type="protein sequence ID" value="KIK71841.1"/>
    <property type="molecule type" value="Genomic_DNA"/>
</dbReference>
<reference evidence="1 2" key="1">
    <citation type="submission" date="2014-04" db="EMBL/GenBank/DDBJ databases">
        <authorList>
            <consortium name="DOE Joint Genome Institute"/>
            <person name="Kuo A."/>
            <person name="Kohler A."/>
            <person name="Jargeat P."/>
            <person name="Nagy L.G."/>
            <person name="Floudas D."/>
            <person name="Copeland A."/>
            <person name="Barry K.W."/>
            <person name="Cichocki N."/>
            <person name="Veneault-Fourrey C."/>
            <person name="LaButti K."/>
            <person name="Lindquist E.A."/>
            <person name="Lipzen A."/>
            <person name="Lundell T."/>
            <person name="Morin E."/>
            <person name="Murat C."/>
            <person name="Sun H."/>
            <person name="Tunlid A."/>
            <person name="Henrissat B."/>
            <person name="Grigoriev I.V."/>
            <person name="Hibbett D.S."/>
            <person name="Martin F."/>
            <person name="Nordberg H.P."/>
            <person name="Cantor M.N."/>
            <person name="Hua S.X."/>
        </authorList>
    </citation>
    <scope>NUCLEOTIDE SEQUENCE [LARGE SCALE GENOMIC DNA]</scope>
    <source>
        <strain evidence="1 2">Ve08.2h10</strain>
    </source>
</reference>
<dbReference type="Proteomes" id="UP000054538">
    <property type="component" value="Unassembled WGS sequence"/>
</dbReference>
<keyword evidence="2" id="KW-1185">Reference proteome</keyword>
<dbReference type="InParanoid" id="A0A0D0CMN4"/>
<name>A0A0D0CMN4_9AGAM</name>
<reference evidence="2" key="2">
    <citation type="submission" date="2015-01" db="EMBL/GenBank/DDBJ databases">
        <title>Evolutionary Origins and Diversification of the Mycorrhizal Mutualists.</title>
        <authorList>
            <consortium name="DOE Joint Genome Institute"/>
            <consortium name="Mycorrhizal Genomics Consortium"/>
            <person name="Kohler A."/>
            <person name="Kuo A."/>
            <person name="Nagy L.G."/>
            <person name="Floudas D."/>
            <person name="Copeland A."/>
            <person name="Barry K.W."/>
            <person name="Cichocki N."/>
            <person name="Veneault-Fourrey C."/>
            <person name="LaButti K."/>
            <person name="Lindquist E.A."/>
            <person name="Lipzen A."/>
            <person name="Lundell T."/>
            <person name="Morin E."/>
            <person name="Murat C."/>
            <person name="Riley R."/>
            <person name="Ohm R."/>
            <person name="Sun H."/>
            <person name="Tunlid A."/>
            <person name="Henrissat B."/>
            <person name="Grigoriev I.V."/>
            <person name="Hibbett D.S."/>
            <person name="Martin F."/>
        </authorList>
    </citation>
    <scope>NUCLEOTIDE SEQUENCE [LARGE SCALE GENOMIC DNA]</scope>
    <source>
        <strain evidence="2">Ve08.2h10</strain>
    </source>
</reference>
<evidence type="ECO:0000313" key="1">
    <source>
        <dbReference type="EMBL" id="KIK71841.1"/>
    </source>
</evidence>
<gene>
    <name evidence="1" type="ORF">PAXRUDRAFT_22750</name>
</gene>
<dbReference type="HOGENOM" id="CLU_2574584_0_0_1"/>
<dbReference type="AlphaFoldDB" id="A0A0D0CMN4"/>
<accession>A0A0D0CMN4</accession>
<proteinExistence type="predicted"/>
<protein>
    <submittedName>
        <fullName evidence="1">Uncharacterized protein</fullName>
    </submittedName>
</protein>
<sequence length="81" mass="8967">MADTLFPDGLCYPSIPHLPAPLLLSVSIYAIHSVKWCLRSLPKISFSFSLAAFRGAPWKGRIVSQGHAWFVRDDWEPAVAG</sequence>
<organism evidence="1 2">
    <name type="scientific">Paxillus rubicundulus Ve08.2h10</name>
    <dbReference type="NCBI Taxonomy" id="930991"/>
    <lineage>
        <taxon>Eukaryota</taxon>
        <taxon>Fungi</taxon>
        <taxon>Dikarya</taxon>
        <taxon>Basidiomycota</taxon>
        <taxon>Agaricomycotina</taxon>
        <taxon>Agaricomycetes</taxon>
        <taxon>Agaricomycetidae</taxon>
        <taxon>Boletales</taxon>
        <taxon>Paxilineae</taxon>
        <taxon>Paxillaceae</taxon>
        <taxon>Paxillus</taxon>
    </lineage>
</organism>